<dbReference type="EMBL" id="JAUJFL010000002">
    <property type="protein sequence ID" value="KAK2611646.1"/>
    <property type="molecule type" value="Genomic_DNA"/>
</dbReference>
<protein>
    <recommendedName>
        <fullName evidence="5">Integral membrane protein</fullName>
    </recommendedName>
</protein>
<keyword evidence="2" id="KW-0812">Transmembrane</keyword>
<keyword evidence="2" id="KW-0472">Membrane</keyword>
<reference evidence="3" key="1">
    <citation type="submission" date="2023-06" db="EMBL/GenBank/DDBJ databases">
        <authorList>
            <person name="Noh H."/>
        </authorList>
    </citation>
    <scope>NUCLEOTIDE SEQUENCE</scope>
    <source>
        <strain evidence="3">DUCC20226</strain>
    </source>
</reference>
<evidence type="ECO:0000313" key="4">
    <source>
        <dbReference type="Proteomes" id="UP001265746"/>
    </source>
</evidence>
<feature type="region of interest" description="Disordered" evidence="1">
    <location>
        <begin position="163"/>
        <end position="227"/>
    </location>
</feature>
<sequence>MAETTIVPFSTLPACASSCGPLYDVNGACVPPAVATADATAYDACFCSDARLAAFSTTTGGVCDAACTADPSGYATITSWYQSLCANVKEVASSSSSSSSGSSGSSSSSSSSSGGGSWLDGHWRWVVFIIIMVVGIAGIWIGAALWRRSYLRKKDRQYALGKNLAQRTGSGQNPYGGAPGGTPTRSQGSMHPTRPGVFMPATISEANVYDPEKPPKTKKKWRVTDRT</sequence>
<evidence type="ECO:0000313" key="3">
    <source>
        <dbReference type="EMBL" id="KAK2611646.1"/>
    </source>
</evidence>
<gene>
    <name evidence="3" type="ORF">N8I77_004976</name>
</gene>
<comment type="caution">
    <text evidence="3">The sequence shown here is derived from an EMBL/GenBank/DDBJ whole genome shotgun (WGS) entry which is preliminary data.</text>
</comment>
<feature type="region of interest" description="Disordered" evidence="1">
    <location>
        <begin position="94"/>
        <end position="116"/>
    </location>
</feature>
<keyword evidence="4" id="KW-1185">Reference proteome</keyword>
<accession>A0AAD9SN62</accession>
<feature type="transmembrane region" description="Helical" evidence="2">
    <location>
        <begin position="125"/>
        <end position="146"/>
    </location>
</feature>
<dbReference type="AlphaFoldDB" id="A0AAD9SN62"/>
<dbReference type="Proteomes" id="UP001265746">
    <property type="component" value="Unassembled WGS sequence"/>
</dbReference>
<evidence type="ECO:0000256" key="2">
    <source>
        <dbReference type="SAM" id="Phobius"/>
    </source>
</evidence>
<name>A0AAD9SN62_PHOAM</name>
<keyword evidence="2" id="KW-1133">Transmembrane helix</keyword>
<evidence type="ECO:0008006" key="5">
    <source>
        <dbReference type="Google" id="ProtNLM"/>
    </source>
</evidence>
<proteinExistence type="predicted"/>
<organism evidence="3 4">
    <name type="scientific">Phomopsis amygdali</name>
    <name type="common">Fusicoccum amygdali</name>
    <dbReference type="NCBI Taxonomy" id="1214568"/>
    <lineage>
        <taxon>Eukaryota</taxon>
        <taxon>Fungi</taxon>
        <taxon>Dikarya</taxon>
        <taxon>Ascomycota</taxon>
        <taxon>Pezizomycotina</taxon>
        <taxon>Sordariomycetes</taxon>
        <taxon>Sordariomycetidae</taxon>
        <taxon>Diaporthales</taxon>
        <taxon>Diaporthaceae</taxon>
        <taxon>Diaporthe</taxon>
    </lineage>
</organism>
<feature type="compositionally biased region" description="Low complexity" evidence="1">
    <location>
        <begin position="94"/>
        <end position="112"/>
    </location>
</feature>
<evidence type="ECO:0000256" key="1">
    <source>
        <dbReference type="SAM" id="MobiDB-lite"/>
    </source>
</evidence>